<evidence type="ECO:0000256" key="2">
    <source>
        <dbReference type="ARBA" id="ARBA00022692"/>
    </source>
</evidence>
<feature type="transmembrane region" description="Helical" evidence="5">
    <location>
        <begin position="394"/>
        <end position="415"/>
    </location>
</feature>
<dbReference type="Pfam" id="PF07690">
    <property type="entry name" value="MFS_1"/>
    <property type="match status" value="1"/>
</dbReference>
<keyword evidence="3 5" id="KW-1133">Transmembrane helix</keyword>
<organism evidence="7 8">
    <name type="scientific">Diaporthe eres</name>
    <name type="common">Phomopsis oblonga</name>
    <dbReference type="NCBI Taxonomy" id="83184"/>
    <lineage>
        <taxon>Eukaryota</taxon>
        <taxon>Fungi</taxon>
        <taxon>Dikarya</taxon>
        <taxon>Ascomycota</taxon>
        <taxon>Pezizomycotina</taxon>
        <taxon>Sordariomycetes</taxon>
        <taxon>Sordariomycetidae</taxon>
        <taxon>Diaporthales</taxon>
        <taxon>Diaporthaceae</taxon>
        <taxon>Diaporthe</taxon>
        <taxon>Diaporthe eres species complex</taxon>
    </lineage>
</organism>
<feature type="transmembrane region" description="Helical" evidence="5">
    <location>
        <begin position="50"/>
        <end position="71"/>
    </location>
</feature>
<dbReference type="Proteomes" id="UP001430848">
    <property type="component" value="Unassembled WGS sequence"/>
</dbReference>
<dbReference type="SUPFAM" id="SSF103473">
    <property type="entry name" value="MFS general substrate transporter"/>
    <property type="match status" value="1"/>
</dbReference>
<feature type="transmembrane region" description="Helical" evidence="5">
    <location>
        <begin position="421"/>
        <end position="445"/>
    </location>
</feature>
<feature type="transmembrane region" description="Helical" evidence="5">
    <location>
        <begin position="488"/>
        <end position="510"/>
    </location>
</feature>
<evidence type="ECO:0000256" key="5">
    <source>
        <dbReference type="SAM" id="Phobius"/>
    </source>
</evidence>
<comment type="subcellular location">
    <subcellularLocation>
        <location evidence="1">Membrane</location>
        <topology evidence="1">Multi-pass membrane protein</topology>
    </subcellularLocation>
</comment>
<feature type="transmembrane region" description="Helical" evidence="5">
    <location>
        <begin position="178"/>
        <end position="196"/>
    </location>
</feature>
<feature type="transmembrane region" description="Helical" evidence="5">
    <location>
        <begin position="91"/>
        <end position="110"/>
    </location>
</feature>
<keyword evidence="4 5" id="KW-0472">Membrane</keyword>
<reference evidence="7 8" key="1">
    <citation type="submission" date="2024-02" db="EMBL/GenBank/DDBJ databases">
        <title>De novo assembly and annotation of 12 fungi associated with fruit tree decline syndrome in Ontario, Canada.</title>
        <authorList>
            <person name="Sulman M."/>
            <person name="Ellouze W."/>
            <person name="Ilyukhin E."/>
        </authorList>
    </citation>
    <scope>NUCLEOTIDE SEQUENCE [LARGE SCALE GENOMIC DNA]</scope>
    <source>
        <strain evidence="7 8">M169</strain>
    </source>
</reference>
<feature type="transmembrane region" description="Helical" evidence="5">
    <location>
        <begin position="117"/>
        <end position="135"/>
    </location>
</feature>
<keyword evidence="8" id="KW-1185">Reference proteome</keyword>
<comment type="caution">
    <text evidence="7">The sequence shown here is derived from an EMBL/GenBank/DDBJ whole genome shotgun (WGS) entry which is preliminary data.</text>
</comment>
<dbReference type="InterPro" id="IPR020846">
    <property type="entry name" value="MFS_dom"/>
</dbReference>
<evidence type="ECO:0000256" key="3">
    <source>
        <dbReference type="ARBA" id="ARBA00022989"/>
    </source>
</evidence>
<proteinExistence type="predicted"/>
<gene>
    <name evidence="7" type="ORF">SLS63_013029</name>
</gene>
<dbReference type="InterPro" id="IPR011701">
    <property type="entry name" value="MFS"/>
</dbReference>
<feature type="transmembrane region" description="Helical" evidence="5">
    <location>
        <begin position="208"/>
        <end position="226"/>
    </location>
</feature>
<protein>
    <recommendedName>
        <fullName evidence="6">Major facilitator superfamily (MFS) profile domain-containing protein</fullName>
    </recommendedName>
</protein>
<dbReference type="InterPro" id="IPR036259">
    <property type="entry name" value="MFS_trans_sf"/>
</dbReference>
<dbReference type="Gene3D" id="1.20.1250.20">
    <property type="entry name" value="MFS general substrate transporter like domains"/>
    <property type="match status" value="1"/>
</dbReference>
<feature type="transmembrane region" description="Helical" evidence="5">
    <location>
        <begin position="321"/>
        <end position="339"/>
    </location>
</feature>
<keyword evidence="2 5" id="KW-0812">Transmembrane</keyword>
<dbReference type="PANTHER" id="PTHR23502">
    <property type="entry name" value="MAJOR FACILITATOR SUPERFAMILY"/>
    <property type="match status" value="1"/>
</dbReference>
<dbReference type="PROSITE" id="PS50850">
    <property type="entry name" value="MFS"/>
    <property type="match status" value="1"/>
</dbReference>
<evidence type="ECO:0000256" key="1">
    <source>
        <dbReference type="ARBA" id="ARBA00004141"/>
    </source>
</evidence>
<feature type="transmembrane region" description="Helical" evidence="5">
    <location>
        <begin position="457"/>
        <end position="476"/>
    </location>
</feature>
<sequence length="536" mass="59195">MSAHGTVGDRAPGDVLLVHHNENESDTFVRFPIPSSDPNDPLNWSIWRKVLNFALVLAQTVAVFTALSVQTRFWQQMSPELGLSFERLNNAQSANLAGLAMGCVFFIPITKKYGRRSTYVLSTAAMAAVSWWSTYMKTDAELFLTNLFYGLAGATNETVVQMTIADIFFVHQRGTANAFYITGVMVGSFLTPMAAGIQAKYTGWRDSYLALSISLTLLFVVFLFAYEETKYVPVLQGVSEARPSDTSHKDYEDEKGKAKGDLDIALHQTRSNARGFESIPPATYRQRLRWVTYSSESLWKIAYFPAYIILLPHVLFSAIQYAAGIAWLVIMASIIPIVFTQPPYNFNTDGIGLMNLGPFVGNLLGSFYSGLLSDRSVRWLARRNGGYYEPEMRLYLLLPPALFMAGGIIMFGTTADRGMHWIFPSIGGGLFAFGLGAIGDAALTLVIDAYRPLTAEAFVGIAFVRNAVGIPIPFAITPWLQHSGLSNMFITAGLVSFAISMLFVPLIIWGKKIRKAVAPRYYELLEKQGGLMAVQG</sequence>
<feature type="transmembrane region" description="Helical" evidence="5">
    <location>
        <begin position="351"/>
        <end position="373"/>
    </location>
</feature>
<accession>A0ABR1NPM0</accession>
<dbReference type="EMBL" id="JAKNSF020000160">
    <property type="protein sequence ID" value="KAK7710166.1"/>
    <property type="molecule type" value="Genomic_DNA"/>
</dbReference>
<evidence type="ECO:0000313" key="8">
    <source>
        <dbReference type="Proteomes" id="UP001430848"/>
    </source>
</evidence>
<evidence type="ECO:0000256" key="4">
    <source>
        <dbReference type="ARBA" id="ARBA00023136"/>
    </source>
</evidence>
<evidence type="ECO:0000313" key="7">
    <source>
        <dbReference type="EMBL" id="KAK7710166.1"/>
    </source>
</evidence>
<feature type="domain" description="Major facilitator superfamily (MFS) profile" evidence="6">
    <location>
        <begin position="51"/>
        <end position="511"/>
    </location>
</feature>
<evidence type="ECO:0000259" key="6">
    <source>
        <dbReference type="PROSITE" id="PS50850"/>
    </source>
</evidence>
<dbReference type="PANTHER" id="PTHR23502:SF50">
    <property type="entry name" value="TRANSPORTER, PUTATIVE (AFU_ORTHOLOGUE AFUA_5G00430)-RELATED"/>
    <property type="match status" value="1"/>
</dbReference>
<name>A0ABR1NPM0_DIAER</name>